<evidence type="ECO:0000313" key="1">
    <source>
        <dbReference type="EMBL" id="GAF81490.1"/>
    </source>
</evidence>
<dbReference type="AlphaFoldDB" id="X0TZB9"/>
<protein>
    <submittedName>
        <fullName evidence="1">Uncharacterized protein</fullName>
    </submittedName>
</protein>
<comment type="caution">
    <text evidence="1">The sequence shown here is derived from an EMBL/GenBank/DDBJ whole genome shotgun (WGS) entry which is preliminary data.</text>
</comment>
<accession>X0TZB9</accession>
<gene>
    <name evidence="1" type="ORF">S01H1_01609</name>
</gene>
<proteinExistence type="predicted"/>
<organism evidence="1">
    <name type="scientific">marine sediment metagenome</name>
    <dbReference type="NCBI Taxonomy" id="412755"/>
    <lineage>
        <taxon>unclassified sequences</taxon>
        <taxon>metagenomes</taxon>
        <taxon>ecological metagenomes</taxon>
    </lineage>
</organism>
<sequence>DGVSKADNMVKYSDKQLRFMNSVKKLKSNKLIDDSGNEINVHNVSENDVQIDIDINTHPSIVDDIDVYFTGSESSTILDIKVNSITNIRTDDQKDIYYNILLESVSGEKITNTISDMSFDNERERHVAFLSALTKQYGTNLQDFKDSVKKYDCGIVLYNNQHDYYRSIYYIIKKERTDIDTEIKTIDINIYSFYMKYNNYITTTLNAHGDVSIDGGLTLWDNLNDARYLTVSPHNKYVGINTDNRFINYIDTYNTTTSLYNTPHNLVVYNNKYPNAVFERKAETVIDSSSTNLDYTTFGSFSGLTVQRSSDLYTFDASLIELVNLNNNKNGWIDNANDSMNGSNWNNYKHYGSDISFELKNRNGITKELGQLKMVIDDIDDSGNLKTGFGVQVIDNTIVDASSIEYKVKNLMYVNSNSQLFVDGVMLGGHLLKVDASNNLVWGNHIVATNDQASV</sequence>
<name>X0TZB9_9ZZZZ</name>
<feature type="non-terminal residue" evidence="1">
    <location>
        <position position="1"/>
    </location>
</feature>
<dbReference type="EMBL" id="BARS01000711">
    <property type="protein sequence ID" value="GAF81490.1"/>
    <property type="molecule type" value="Genomic_DNA"/>
</dbReference>
<reference evidence="1" key="1">
    <citation type="journal article" date="2014" name="Front. Microbiol.">
        <title>High frequency of phylogenetically diverse reductive dehalogenase-homologous genes in deep subseafloor sedimentary metagenomes.</title>
        <authorList>
            <person name="Kawai M."/>
            <person name="Futagami T."/>
            <person name="Toyoda A."/>
            <person name="Takaki Y."/>
            <person name="Nishi S."/>
            <person name="Hori S."/>
            <person name="Arai W."/>
            <person name="Tsubouchi T."/>
            <person name="Morono Y."/>
            <person name="Uchiyama I."/>
            <person name="Ito T."/>
            <person name="Fujiyama A."/>
            <person name="Inagaki F."/>
            <person name="Takami H."/>
        </authorList>
    </citation>
    <scope>NUCLEOTIDE SEQUENCE</scope>
    <source>
        <strain evidence="1">Expedition CK06-06</strain>
    </source>
</reference>